<dbReference type="GO" id="GO:0016747">
    <property type="term" value="F:acyltransferase activity, transferring groups other than amino-acyl groups"/>
    <property type="evidence" value="ECO:0007669"/>
    <property type="project" value="InterPro"/>
</dbReference>
<gene>
    <name evidence="2" type="ORF">GCM10008957_38650</name>
</gene>
<dbReference type="InterPro" id="IPR016181">
    <property type="entry name" value="Acyl_CoA_acyltransferase"/>
</dbReference>
<dbReference type="InterPro" id="IPR052829">
    <property type="entry name" value="N-acetyltransferase_domain"/>
</dbReference>
<dbReference type="PROSITE" id="PS51186">
    <property type="entry name" value="GNAT"/>
    <property type="match status" value="1"/>
</dbReference>
<dbReference type="PANTHER" id="PTHR43259">
    <property type="entry name" value="SPT10P"/>
    <property type="match status" value="1"/>
</dbReference>
<dbReference type="AlphaFoldDB" id="A0A918CGL6"/>
<keyword evidence="3" id="KW-1185">Reference proteome</keyword>
<dbReference type="InterPro" id="IPR000182">
    <property type="entry name" value="GNAT_dom"/>
</dbReference>
<dbReference type="Pfam" id="PF00583">
    <property type="entry name" value="Acetyltransf_1"/>
    <property type="match status" value="1"/>
</dbReference>
<reference evidence="2" key="1">
    <citation type="journal article" date="2014" name="Int. J. Syst. Evol. Microbiol.">
        <title>Complete genome sequence of Corynebacterium casei LMG S-19264T (=DSM 44701T), isolated from a smear-ripened cheese.</title>
        <authorList>
            <consortium name="US DOE Joint Genome Institute (JGI-PGF)"/>
            <person name="Walter F."/>
            <person name="Albersmeier A."/>
            <person name="Kalinowski J."/>
            <person name="Ruckert C."/>
        </authorList>
    </citation>
    <scope>NUCLEOTIDE SEQUENCE</scope>
    <source>
        <strain evidence="2">JCM 31311</strain>
    </source>
</reference>
<evidence type="ECO:0000259" key="1">
    <source>
        <dbReference type="PROSITE" id="PS51186"/>
    </source>
</evidence>
<sequence length="150" mass="16947">MTDQTFQQFLAHTVPQYAAEKVRSGEWSSQEAQARGEGEFRMLLPQGIGTPQNILYDLYDPAVGQNVGVLWYALRQNGSQVSAFVYEIEIYPDYRRRGYATRAFELLEQDAAGHGAGSVQLHVFGHNHVARALYERLGFSPTNLLLRKNL</sequence>
<dbReference type="Proteomes" id="UP000603865">
    <property type="component" value="Unassembled WGS sequence"/>
</dbReference>
<comment type="caution">
    <text evidence="2">The sequence shown here is derived from an EMBL/GenBank/DDBJ whole genome shotgun (WGS) entry which is preliminary data.</text>
</comment>
<dbReference type="SUPFAM" id="SSF55729">
    <property type="entry name" value="Acyl-CoA N-acyltransferases (Nat)"/>
    <property type="match status" value="1"/>
</dbReference>
<dbReference type="Gene3D" id="3.40.630.30">
    <property type="match status" value="1"/>
</dbReference>
<dbReference type="CDD" id="cd04301">
    <property type="entry name" value="NAT_SF"/>
    <property type="match status" value="1"/>
</dbReference>
<organism evidence="2 3">
    <name type="scientific">Deinococcus ruber</name>
    <dbReference type="NCBI Taxonomy" id="1848197"/>
    <lineage>
        <taxon>Bacteria</taxon>
        <taxon>Thermotogati</taxon>
        <taxon>Deinococcota</taxon>
        <taxon>Deinococci</taxon>
        <taxon>Deinococcales</taxon>
        <taxon>Deinococcaceae</taxon>
        <taxon>Deinococcus</taxon>
    </lineage>
</organism>
<feature type="domain" description="N-acetyltransferase" evidence="1">
    <location>
        <begin position="12"/>
        <end position="150"/>
    </location>
</feature>
<evidence type="ECO:0000313" key="2">
    <source>
        <dbReference type="EMBL" id="GGR22859.1"/>
    </source>
</evidence>
<evidence type="ECO:0000313" key="3">
    <source>
        <dbReference type="Proteomes" id="UP000603865"/>
    </source>
</evidence>
<name>A0A918CGL6_9DEIO</name>
<accession>A0A918CGL6</accession>
<reference evidence="2" key="2">
    <citation type="submission" date="2020-09" db="EMBL/GenBank/DDBJ databases">
        <authorList>
            <person name="Sun Q."/>
            <person name="Ohkuma M."/>
        </authorList>
    </citation>
    <scope>NUCLEOTIDE SEQUENCE</scope>
    <source>
        <strain evidence="2">JCM 31311</strain>
    </source>
</reference>
<dbReference type="EMBL" id="BMQL01000029">
    <property type="protein sequence ID" value="GGR22859.1"/>
    <property type="molecule type" value="Genomic_DNA"/>
</dbReference>
<proteinExistence type="predicted"/>
<dbReference type="PANTHER" id="PTHR43259:SF1">
    <property type="entry name" value="N-ACETYLTRANSFERASE DOMAIN-CONTAINING PROTEIN"/>
    <property type="match status" value="1"/>
</dbReference>
<protein>
    <recommendedName>
        <fullName evidence="1">N-acetyltransferase domain-containing protein</fullName>
    </recommendedName>
</protein>